<dbReference type="AlphaFoldDB" id="A0A7G9RD35"/>
<dbReference type="Gene3D" id="3.10.450.50">
    <property type="match status" value="1"/>
</dbReference>
<dbReference type="InterPro" id="IPR032710">
    <property type="entry name" value="NTF2-like_dom_sf"/>
</dbReference>
<dbReference type="Proteomes" id="UP000515947">
    <property type="component" value="Chromosome"/>
</dbReference>
<evidence type="ECO:0000313" key="2">
    <source>
        <dbReference type="EMBL" id="QNN53510.1"/>
    </source>
</evidence>
<evidence type="ECO:0000313" key="3">
    <source>
        <dbReference type="Proteomes" id="UP000515947"/>
    </source>
</evidence>
<dbReference type="EMBL" id="CP060713">
    <property type="protein sequence ID" value="QNN53510.1"/>
    <property type="molecule type" value="Genomic_DNA"/>
</dbReference>
<proteinExistence type="predicted"/>
<evidence type="ECO:0000259" key="1">
    <source>
        <dbReference type="Pfam" id="PF12680"/>
    </source>
</evidence>
<dbReference type="Pfam" id="PF12680">
    <property type="entry name" value="SnoaL_2"/>
    <property type="match status" value="1"/>
</dbReference>
<dbReference type="InterPro" id="IPR037401">
    <property type="entry name" value="SnoaL-like"/>
</dbReference>
<reference evidence="2 3" key="1">
    <citation type="submission" date="2020-08" db="EMBL/GenBank/DDBJ databases">
        <title>Genome sequence of Nocardioides mesophilus KACC 16243T.</title>
        <authorList>
            <person name="Hyun D.-W."/>
            <person name="Bae J.-W."/>
        </authorList>
    </citation>
    <scope>NUCLEOTIDE SEQUENCE [LARGE SCALE GENOMIC DNA]</scope>
    <source>
        <strain evidence="2 3">KACC 16243</strain>
    </source>
</reference>
<dbReference type="SUPFAM" id="SSF54427">
    <property type="entry name" value="NTF2-like"/>
    <property type="match status" value="1"/>
</dbReference>
<dbReference type="RefSeq" id="WP_187579352.1">
    <property type="nucleotide sequence ID" value="NZ_CP060713.1"/>
</dbReference>
<keyword evidence="3" id="KW-1185">Reference proteome</keyword>
<sequence length="128" mass="14160">MKTFREAVETRDAVAVEALLAEDVVFRSPAVHKPYQGKQATAVILRAVMRVFEDFRYTRVVEDGSDHVLVFEARVGGRDVEGADFLHVDEDGRIDDFRVMVRPLSGLNALVEAMGVAIPEVMAELGLS</sequence>
<protein>
    <submittedName>
        <fullName evidence="2">Nuclear transport factor 2 family protein</fullName>
    </submittedName>
</protein>
<feature type="domain" description="SnoaL-like" evidence="1">
    <location>
        <begin position="3"/>
        <end position="94"/>
    </location>
</feature>
<gene>
    <name evidence="2" type="ORF">H9L09_03465</name>
</gene>
<dbReference type="KEGG" id="nmes:H9L09_03465"/>
<organism evidence="2 3">
    <name type="scientific">Nocardioides mesophilus</name>
    <dbReference type="NCBI Taxonomy" id="433659"/>
    <lineage>
        <taxon>Bacteria</taxon>
        <taxon>Bacillati</taxon>
        <taxon>Actinomycetota</taxon>
        <taxon>Actinomycetes</taxon>
        <taxon>Propionibacteriales</taxon>
        <taxon>Nocardioidaceae</taxon>
        <taxon>Nocardioides</taxon>
    </lineage>
</organism>
<name>A0A7G9RD35_9ACTN</name>
<accession>A0A7G9RD35</accession>